<sequence>MRFNRGGSAGGDEGNRELQTAVVSYRKKFPLSLLWPFLQVDWVSTIHIADKDSRHRGFNILGCIQRQRARILALDFQLDWLDYQSENWYHADLDFETFSFSSFFTFVRDMTLRSTKALIQLASVPNDLGPPVDHGVVHRQCEHKINSNPPLRKMAEVSGWQLNWYQSLVLLIFSSVLVIGLWFQELFFGTAVSWASQVTTEVALYLDNLQAM</sequence>
<organism evidence="1 2">
    <name type="scientific">Melastoma candidum</name>
    <dbReference type="NCBI Taxonomy" id="119954"/>
    <lineage>
        <taxon>Eukaryota</taxon>
        <taxon>Viridiplantae</taxon>
        <taxon>Streptophyta</taxon>
        <taxon>Embryophyta</taxon>
        <taxon>Tracheophyta</taxon>
        <taxon>Spermatophyta</taxon>
        <taxon>Magnoliopsida</taxon>
        <taxon>eudicotyledons</taxon>
        <taxon>Gunneridae</taxon>
        <taxon>Pentapetalae</taxon>
        <taxon>rosids</taxon>
        <taxon>malvids</taxon>
        <taxon>Myrtales</taxon>
        <taxon>Melastomataceae</taxon>
        <taxon>Melastomatoideae</taxon>
        <taxon>Melastomateae</taxon>
        <taxon>Melastoma</taxon>
    </lineage>
</organism>
<evidence type="ECO:0000313" key="2">
    <source>
        <dbReference type="Proteomes" id="UP001057402"/>
    </source>
</evidence>
<proteinExistence type="predicted"/>
<keyword evidence="2" id="KW-1185">Reference proteome</keyword>
<dbReference type="EMBL" id="CM042882">
    <property type="protein sequence ID" value="KAI4380411.1"/>
    <property type="molecule type" value="Genomic_DNA"/>
</dbReference>
<reference evidence="2" key="1">
    <citation type="journal article" date="2023" name="Front. Plant Sci.">
        <title>Chromosomal-level genome assembly of Melastoma candidum provides insights into trichome evolution.</title>
        <authorList>
            <person name="Zhong Y."/>
            <person name="Wu W."/>
            <person name="Sun C."/>
            <person name="Zou P."/>
            <person name="Liu Y."/>
            <person name="Dai S."/>
            <person name="Zhou R."/>
        </authorList>
    </citation>
    <scope>NUCLEOTIDE SEQUENCE [LARGE SCALE GENOMIC DNA]</scope>
</reference>
<accession>A0ACB9RQB5</accession>
<evidence type="ECO:0000313" key="1">
    <source>
        <dbReference type="EMBL" id="KAI4380411.1"/>
    </source>
</evidence>
<gene>
    <name evidence="1" type="ORF">MLD38_006606</name>
</gene>
<comment type="caution">
    <text evidence="1">The sequence shown here is derived from an EMBL/GenBank/DDBJ whole genome shotgun (WGS) entry which is preliminary data.</text>
</comment>
<dbReference type="Proteomes" id="UP001057402">
    <property type="component" value="Chromosome 3"/>
</dbReference>
<name>A0ACB9RQB5_9MYRT</name>
<protein>
    <submittedName>
        <fullName evidence="1">Uncharacterized protein</fullName>
    </submittedName>
</protein>